<evidence type="ECO:0000313" key="1">
    <source>
        <dbReference type="Proteomes" id="UP000887563"/>
    </source>
</evidence>
<proteinExistence type="predicted"/>
<organism evidence="1 2">
    <name type="scientific">Meloidogyne incognita</name>
    <name type="common">Southern root-knot nematode worm</name>
    <name type="synonym">Oxyuris incognita</name>
    <dbReference type="NCBI Taxonomy" id="6306"/>
    <lineage>
        <taxon>Eukaryota</taxon>
        <taxon>Metazoa</taxon>
        <taxon>Ecdysozoa</taxon>
        <taxon>Nematoda</taxon>
        <taxon>Chromadorea</taxon>
        <taxon>Rhabditida</taxon>
        <taxon>Tylenchina</taxon>
        <taxon>Tylenchomorpha</taxon>
        <taxon>Tylenchoidea</taxon>
        <taxon>Meloidogynidae</taxon>
        <taxon>Meloidogyninae</taxon>
        <taxon>Meloidogyne</taxon>
        <taxon>Meloidogyne incognita group</taxon>
    </lineage>
</organism>
<protein>
    <submittedName>
        <fullName evidence="2">Uncharacterized protein</fullName>
    </submittedName>
</protein>
<reference evidence="2" key="1">
    <citation type="submission" date="2022-11" db="UniProtKB">
        <authorList>
            <consortium name="WormBaseParasite"/>
        </authorList>
    </citation>
    <scope>IDENTIFICATION</scope>
</reference>
<keyword evidence="1" id="KW-1185">Reference proteome</keyword>
<name>A0A914MZ60_MELIC</name>
<dbReference type="AlphaFoldDB" id="A0A914MZ60"/>
<sequence>MMERICLIIVWITMERVRLNVKNRIVILINVYISRNGDLFFYDFKTGCGTCDENKINVSCVDCRDFKCNSRNKLEETVFCYERDKNGKENEGRRPCEEKICYISVDLFKGVPEDATLKNFTRQGCGKCPSPAIPCQTCNYSLCNNETLFKDSHYCWAETNTTIPCKISEYGNVCYYAVINDSKVEQGCGNKTSWTESNVLAAKCQNKHLCNTKKLFNESLFCLNKAKDMLVVSKKSLKQCNEECYFRRLSDGRMEQGCGKCTEVDCRNCKQNFCNHRTIGVKHCWTNNGSTCSTGYNDNCFTERNNTNELNKGCGNCTSQVCKTCTGHRCNDGNKFPYYCFGSDGESLLECPNPDCYIDKGICGTFKHNFMNIPGVENSF</sequence>
<evidence type="ECO:0000313" key="2">
    <source>
        <dbReference type="WBParaSite" id="Minc3s03203g33134"/>
    </source>
</evidence>
<accession>A0A914MZ60</accession>
<dbReference type="WBParaSite" id="Minc3s03203g33134">
    <property type="protein sequence ID" value="Minc3s03203g33134"/>
    <property type="gene ID" value="Minc3s03203g33134"/>
</dbReference>
<dbReference type="Proteomes" id="UP000887563">
    <property type="component" value="Unplaced"/>
</dbReference>